<sequence>MDYYNSFNQTGDRAPEIIRDKAFPSLERRQAILFQPDRDTIFLRYGENGVVFTLFGCERSTLRTTNIKYLAMDMKMYSDHHVQQMLFQNGPTEQDIPMLPSLKELTVVDTAEQPREVSDAWRVEVEKPILERCIIKPKTTVPIFSMASIPEDRRYWRNVGAVYDNKDPKLMDKTKELHMNSWEQRDPGFGLSDLVDSDSSDYLY</sequence>
<dbReference type="Proteomes" id="UP000184330">
    <property type="component" value="Unassembled WGS sequence"/>
</dbReference>
<evidence type="ECO:0000313" key="2">
    <source>
        <dbReference type="Proteomes" id="UP000184330"/>
    </source>
</evidence>
<dbReference type="EMBL" id="FJOG01000003">
    <property type="protein sequence ID" value="CZR52864.1"/>
    <property type="molecule type" value="Genomic_DNA"/>
</dbReference>
<gene>
    <name evidence="1" type="ORF">PAC_02741</name>
</gene>
<protein>
    <submittedName>
        <fullName evidence="1">Uncharacterized protein</fullName>
    </submittedName>
</protein>
<keyword evidence="2" id="KW-1185">Reference proteome</keyword>
<reference evidence="1 2" key="1">
    <citation type="submission" date="2016-03" db="EMBL/GenBank/DDBJ databases">
        <authorList>
            <person name="Ploux O."/>
        </authorList>
    </citation>
    <scope>NUCLEOTIDE SEQUENCE [LARGE SCALE GENOMIC DNA]</scope>
    <source>
        <strain evidence="1 2">UAMH 11012</strain>
    </source>
</reference>
<evidence type="ECO:0000313" key="1">
    <source>
        <dbReference type="EMBL" id="CZR52864.1"/>
    </source>
</evidence>
<organism evidence="1 2">
    <name type="scientific">Phialocephala subalpina</name>
    <dbReference type="NCBI Taxonomy" id="576137"/>
    <lineage>
        <taxon>Eukaryota</taxon>
        <taxon>Fungi</taxon>
        <taxon>Dikarya</taxon>
        <taxon>Ascomycota</taxon>
        <taxon>Pezizomycotina</taxon>
        <taxon>Leotiomycetes</taxon>
        <taxon>Helotiales</taxon>
        <taxon>Mollisiaceae</taxon>
        <taxon>Phialocephala</taxon>
        <taxon>Phialocephala fortinii species complex</taxon>
    </lineage>
</organism>
<dbReference type="AlphaFoldDB" id="A0A1L7WJB9"/>
<name>A0A1L7WJB9_9HELO</name>
<accession>A0A1L7WJB9</accession>
<dbReference type="OrthoDB" id="3515428at2759"/>
<proteinExistence type="predicted"/>